<evidence type="ECO:0000313" key="12">
    <source>
        <dbReference type="EMBL" id="NDV32822.1"/>
    </source>
</evidence>
<keyword evidence="4" id="KW-0963">Cytoplasm</keyword>
<dbReference type="GO" id="GO:0006782">
    <property type="term" value="P:protoporphyrinogen IX biosynthetic process"/>
    <property type="evidence" value="ECO:0007669"/>
    <property type="project" value="UniProtKB-UniPathway"/>
</dbReference>
<dbReference type="FunFam" id="3.20.20.210:FF:000007">
    <property type="entry name" value="Uroporphyrinogen decarboxylase"/>
    <property type="match status" value="1"/>
</dbReference>
<dbReference type="EMBL" id="GIBP01003853">
    <property type="protein sequence ID" value="NDV32822.1"/>
    <property type="molecule type" value="Transcribed_RNA"/>
</dbReference>
<dbReference type="Pfam" id="PF01208">
    <property type="entry name" value="URO-D"/>
    <property type="match status" value="1"/>
</dbReference>
<dbReference type="GO" id="GO:0005829">
    <property type="term" value="C:cytosol"/>
    <property type="evidence" value="ECO:0007669"/>
    <property type="project" value="TreeGrafter"/>
</dbReference>
<dbReference type="AlphaFoldDB" id="A0A6B2L739"/>
<protein>
    <recommendedName>
        <fullName evidence="3 8">Uroporphyrinogen decarboxylase</fullName>
        <ecNumber evidence="3 8">4.1.1.37</ecNumber>
    </recommendedName>
</protein>
<dbReference type="PANTHER" id="PTHR21091">
    <property type="entry name" value="METHYLTETRAHYDROFOLATE:HOMOCYSTEINE METHYLTRANSFERASE RELATED"/>
    <property type="match status" value="1"/>
</dbReference>
<comment type="catalytic activity">
    <reaction evidence="8">
        <text>uroporphyrinogen III + 4 H(+) = coproporphyrinogen III + 4 CO2</text>
        <dbReference type="Rhea" id="RHEA:19865"/>
        <dbReference type="ChEBI" id="CHEBI:15378"/>
        <dbReference type="ChEBI" id="CHEBI:16526"/>
        <dbReference type="ChEBI" id="CHEBI:57308"/>
        <dbReference type="ChEBI" id="CHEBI:57309"/>
        <dbReference type="EC" id="4.1.1.37"/>
    </reaction>
</comment>
<evidence type="ECO:0000256" key="3">
    <source>
        <dbReference type="ARBA" id="ARBA00012288"/>
    </source>
</evidence>
<evidence type="ECO:0000256" key="9">
    <source>
        <dbReference type="RuleBase" id="RU004169"/>
    </source>
</evidence>
<dbReference type="CDD" id="cd00717">
    <property type="entry name" value="URO-D"/>
    <property type="match status" value="1"/>
</dbReference>
<evidence type="ECO:0000256" key="6">
    <source>
        <dbReference type="ARBA" id="ARBA00023239"/>
    </source>
</evidence>
<feature type="domain" description="Uroporphyrinogen decarboxylase (URO-D)" evidence="10">
    <location>
        <begin position="34"/>
        <end position="43"/>
    </location>
</feature>
<dbReference type="SUPFAM" id="SSF51726">
    <property type="entry name" value="UROD/MetE-like"/>
    <property type="match status" value="1"/>
</dbReference>
<dbReference type="EC" id="4.1.1.37" evidence="3 8"/>
<comment type="pathway">
    <text evidence="1 8">Porphyrin-containing compound metabolism; protoporphyrin-IX biosynthesis; coproporphyrinogen-III from 5-aminolevulinate: step 4/4.</text>
</comment>
<evidence type="ECO:0000256" key="5">
    <source>
        <dbReference type="ARBA" id="ARBA00022793"/>
    </source>
</evidence>
<accession>A0A6B2L739</accession>
<dbReference type="InterPro" id="IPR000257">
    <property type="entry name" value="Uroporphyrinogen_deCOase"/>
</dbReference>
<dbReference type="NCBIfam" id="TIGR01464">
    <property type="entry name" value="hemE"/>
    <property type="match status" value="1"/>
</dbReference>
<evidence type="ECO:0000256" key="2">
    <source>
        <dbReference type="ARBA" id="ARBA00009935"/>
    </source>
</evidence>
<dbReference type="PROSITE" id="PS00906">
    <property type="entry name" value="UROD_1"/>
    <property type="match status" value="1"/>
</dbReference>
<evidence type="ECO:0000259" key="10">
    <source>
        <dbReference type="PROSITE" id="PS00906"/>
    </source>
</evidence>
<dbReference type="InterPro" id="IPR038071">
    <property type="entry name" value="UROD/MetE-like_sf"/>
</dbReference>
<evidence type="ECO:0000256" key="4">
    <source>
        <dbReference type="ARBA" id="ARBA00022490"/>
    </source>
</evidence>
<dbReference type="PANTHER" id="PTHR21091:SF169">
    <property type="entry name" value="UROPORPHYRINOGEN DECARBOXYLASE"/>
    <property type="match status" value="1"/>
</dbReference>
<comment type="similarity">
    <text evidence="2 9">Belongs to the uroporphyrinogen decarboxylase family.</text>
</comment>
<dbReference type="InterPro" id="IPR006361">
    <property type="entry name" value="Uroporphyrinogen_deCO2ase_HemE"/>
</dbReference>
<reference evidence="12" key="1">
    <citation type="journal article" date="2020" name="J. Eukaryot. Microbiol.">
        <title>De novo Sequencing, Assembly and Annotation of the Transcriptome for the Free-Living Testate Amoeba Arcella intermedia.</title>
        <authorList>
            <person name="Ribeiro G.M."/>
            <person name="Porfirio-Sousa A.L."/>
            <person name="Maurer-Alcala X.X."/>
            <person name="Katz L.A."/>
            <person name="Lahr D.J.G."/>
        </authorList>
    </citation>
    <scope>NUCLEOTIDE SEQUENCE</scope>
</reference>
<dbReference type="GO" id="GO:0004853">
    <property type="term" value="F:uroporphyrinogen decarboxylase activity"/>
    <property type="evidence" value="ECO:0007669"/>
    <property type="project" value="UniProtKB-EC"/>
</dbReference>
<evidence type="ECO:0000259" key="11">
    <source>
        <dbReference type="PROSITE" id="PS00907"/>
    </source>
</evidence>
<dbReference type="UniPathway" id="UPA00251">
    <property type="reaction ID" value="UER00321"/>
</dbReference>
<keyword evidence="7 8" id="KW-0627">Porphyrin biosynthesis</keyword>
<evidence type="ECO:0000256" key="8">
    <source>
        <dbReference type="RuleBase" id="RU000554"/>
    </source>
</evidence>
<evidence type="ECO:0000256" key="7">
    <source>
        <dbReference type="ARBA" id="ARBA00023244"/>
    </source>
</evidence>
<dbReference type="HAMAP" id="MF_00218">
    <property type="entry name" value="URO_D"/>
    <property type="match status" value="1"/>
</dbReference>
<feature type="domain" description="Uroporphyrinogen decarboxylase (URO-D)" evidence="11">
    <location>
        <begin position="160"/>
        <end position="176"/>
    </location>
</feature>
<organism evidence="12">
    <name type="scientific">Arcella intermedia</name>
    <dbReference type="NCBI Taxonomy" id="1963864"/>
    <lineage>
        <taxon>Eukaryota</taxon>
        <taxon>Amoebozoa</taxon>
        <taxon>Tubulinea</taxon>
        <taxon>Elardia</taxon>
        <taxon>Arcellinida</taxon>
        <taxon>Sphaerothecina</taxon>
        <taxon>Arcellidae</taxon>
        <taxon>Arcella</taxon>
    </lineage>
</organism>
<keyword evidence="6 8" id="KW-0456">Lyase</keyword>
<proteinExistence type="inferred from homology"/>
<dbReference type="Gene3D" id="3.20.20.210">
    <property type="match status" value="1"/>
</dbReference>
<evidence type="ECO:0000256" key="1">
    <source>
        <dbReference type="ARBA" id="ARBA00004804"/>
    </source>
</evidence>
<name>A0A6B2L739_9EUKA</name>
<dbReference type="PROSITE" id="PS00907">
    <property type="entry name" value="UROD_2"/>
    <property type="match status" value="1"/>
</dbReference>
<keyword evidence="5 8" id="KW-0210">Decarboxylase</keyword>
<sequence>MKRADPDNQTPAILPPTNQTILRAARGDPVDHVPVWMMRQAGRYLPEFLEVRKSADFFEMCETPSLVAETTLQPLERFDVDAVIVFSDILVIPQALGFEILMKPSVGPVFVKPLSDPSQIDSLVKPDISQKLLYVYDGIRETLKLLETRYLNTVKHVPLIGFSGAPWTLLSYMIEGKGSKTWNVAKKWLYCHPQECHKALALLTELITEHLILQVQAGAMLLQVFDSWAGILSPEQYSIFAIPYLEKIAKAVKKAHPEVPIILFAKGAHYLELLANTPYDVISLDWTMDPASSRKRLHAKAVQGNLDPCALYASDEEIQRLTQEMIKGFGVKGHIANLGHGLYPDMDPLKVGVFVKAVHDASKEHIQAQHQNK</sequence>